<dbReference type="STRING" id="7719.ENSCINP00000007083"/>
<evidence type="ECO:0000256" key="14">
    <source>
        <dbReference type="ARBA" id="ARBA00035991"/>
    </source>
</evidence>
<name>A0A1W2WF56_CIOIN</name>
<evidence type="ECO:0000313" key="17">
    <source>
        <dbReference type="Ensembl" id="ENSCINP00000007083.3"/>
    </source>
</evidence>
<dbReference type="eggNOG" id="KOG2735">
    <property type="taxonomic scope" value="Eukaryota"/>
</dbReference>
<keyword evidence="10 15" id="KW-0472">Membrane</keyword>
<feature type="transmembrane region" description="Helical" evidence="15">
    <location>
        <begin position="286"/>
        <end position="308"/>
    </location>
</feature>
<evidence type="ECO:0000256" key="5">
    <source>
        <dbReference type="ARBA" id="ARBA00022679"/>
    </source>
</evidence>
<keyword evidence="18" id="KW-1185">Reference proteome</keyword>
<comment type="catalytic activity">
    <reaction evidence="13">
        <text>a 1,2-diacyl-sn-glycero-3-phosphoethanolamine + L-serine = a 1,2-diacyl-sn-glycero-3-phospho-L-serine + ethanolamine</text>
        <dbReference type="Rhea" id="RHEA:27606"/>
        <dbReference type="ChEBI" id="CHEBI:33384"/>
        <dbReference type="ChEBI" id="CHEBI:57262"/>
        <dbReference type="ChEBI" id="CHEBI:57603"/>
        <dbReference type="ChEBI" id="CHEBI:64612"/>
        <dbReference type="EC" id="2.7.8.29"/>
    </reaction>
    <physiologicalReaction direction="left-to-right" evidence="13">
        <dbReference type="Rhea" id="RHEA:27607"/>
    </physiologicalReaction>
</comment>
<proteinExistence type="inferred from homology"/>
<dbReference type="KEGG" id="cin:100179127"/>
<dbReference type="Pfam" id="PF03034">
    <property type="entry name" value="PSS"/>
    <property type="match status" value="1"/>
</dbReference>
<feature type="transmembrane region" description="Helical" evidence="15">
    <location>
        <begin position="216"/>
        <end position="236"/>
    </location>
</feature>
<comment type="pathway">
    <text evidence="3">Lipid metabolism.</text>
</comment>
<evidence type="ECO:0000256" key="13">
    <source>
        <dbReference type="ARBA" id="ARBA00023686"/>
    </source>
</evidence>
<evidence type="ECO:0000256" key="8">
    <source>
        <dbReference type="ARBA" id="ARBA00022989"/>
    </source>
</evidence>
<dbReference type="AlphaFoldDB" id="A0A1W2WF56"/>
<dbReference type="UniPathway" id="UPA00948"/>
<keyword evidence="12 15" id="KW-1208">Phospholipid metabolism</keyword>
<comment type="similarity">
    <text evidence="4 15">Belongs to the phosphatidyl serine synthase family.</text>
</comment>
<evidence type="ECO:0000256" key="4">
    <source>
        <dbReference type="ARBA" id="ARBA00008671"/>
    </source>
</evidence>
<feature type="compositionally biased region" description="Polar residues" evidence="16">
    <location>
        <begin position="474"/>
        <end position="483"/>
    </location>
</feature>
<keyword evidence="5 15" id="KW-0808">Transferase</keyword>
<feature type="transmembrane region" description="Helical" evidence="15">
    <location>
        <begin position="386"/>
        <end position="405"/>
    </location>
</feature>
<sequence length="483" mass="56199">MKQVRRNSARRASRRFNYRYDFRAINEQQVEDITLEFFYKPHTITLLLVIVVSLLYIVTTREKNNPDSNIWFGLVAVVFFFSVISVLAFPNGPFTRPHPVVWRIIFGFSVLYFLCLVFLSFLNMKQVRNLMEWLDPGIIHAKREVDMIEEYAVNCSDISMSRIYSCLDIFAFAHFAGWGLKAMLLRSYTMAWTLSILWEMTELFFMHLLPNFQECWWDQVILDVIICNGVGIWVGMKVCGFLEMREYRWESIKDIHTTSGKLQRAAMQFMPAKLSPVRWLDPNSSIMRVVGVYILLTTFMLSELNTFFLKHFLRYPSSHLFCWGRILLIGIISAPSLRQYYVYLTDTRCKRVGTQTWVYVAIVCVETIVSLKFGAEEFTRTQIQNVVGWVVVTMLMTLFCLYLMVMLTRWGYNKEIEVYDGHLSGPEFPAMILKPLSKYGRPSCGESDHDSSDGDEDNDSSGDLNNSITRRTRGQNGNHAKIQ</sequence>
<evidence type="ECO:0000256" key="10">
    <source>
        <dbReference type="ARBA" id="ARBA00023136"/>
    </source>
</evidence>
<dbReference type="PANTHER" id="PTHR15362">
    <property type="entry name" value="PHOSPHATIDYLINOSITOL SYNTHASE"/>
    <property type="match status" value="1"/>
</dbReference>
<keyword evidence="11 15" id="KW-0594">Phospholipid biosynthesis</keyword>
<dbReference type="RefSeq" id="XP_026693635.1">
    <property type="nucleotide sequence ID" value="XM_026837834.1"/>
</dbReference>
<evidence type="ECO:0000256" key="12">
    <source>
        <dbReference type="ARBA" id="ARBA00023264"/>
    </source>
</evidence>
<feature type="region of interest" description="Disordered" evidence="16">
    <location>
        <begin position="439"/>
        <end position="483"/>
    </location>
</feature>
<keyword evidence="15" id="KW-0444">Lipid biosynthesis</keyword>
<evidence type="ECO:0000256" key="11">
    <source>
        <dbReference type="ARBA" id="ARBA00023209"/>
    </source>
</evidence>
<accession>A0A1W2WF56</accession>
<keyword evidence="7 15" id="KW-0256">Endoplasmic reticulum</keyword>
<keyword evidence="9 15" id="KW-0443">Lipid metabolism</keyword>
<feature type="transmembrane region" description="Helical" evidence="15">
    <location>
        <begin position="320"/>
        <end position="337"/>
    </location>
</feature>
<comment type="catalytic activity">
    <reaction evidence="14">
        <text>a 1,2-diacyl-sn-glycero-3-phosphocholine + L-serine = a 1,2-diacyl-sn-glycero-3-phospho-L-serine + choline</text>
        <dbReference type="Rhea" id="RHEA:45088"/>
        <dbReference type="ChEBI" id="CHEBI:15354"/>
        <dbReference type="ChEBI" id="CHEBI:33384"/>
        <dbReference type="ChEBI" id="CHEBI:57262"/>
        <dbReference type="ChEBI" id="CHEBI:57643"/>
    </reaction>
    <physiologicalReaction direction="left-to-right" evidence="14">
        <dbReference type="Rhea" id="RHEA:45089"/>
    </physiologicalReaction>
</comment>
<accession>F6WXF1</accession>
<evidence type="ECO:0000256" key="7">
    <source>
        <dbReference type="ARBA" id="ARBA00022824"/>
    </source>
</evidence>
<dbReference type="InterPro" id="IPR004277">
    <property type="entry name" value="PSS"/>
</dbReference>
<dbReference type="PANTHER" id="PTHR15362:SF15">
    <property type="entry name" value="PHOSPHATIDYLSERINE SYNTHASE 1"/>
    <property type="match status" value="1"/>
</dbReference>
<evidence type="ECO:0000256" key="1">
    <source>
        <dbReference type="ARBA" id="ARBA00004477"/>
    </source>
</evidence>
<dbReference type="GO" id="GO:0006659">
    <property type="term" value="P:phosphatidylserine biosynthetic process"/>
    <property type="evidence" value="ECO:0007669"/>
    <property type="project" value="UniProtKB-UniRule"/>
</dbReference>
<dbReference type="OrthoDB" id="10265393at2759"/>
<keyword evidence="8 15" id="KW-1133">Transmembrane helix</keyword>
<comment type="function">
    <text evidence="15">Catalyzes a base-exchange reaction in which the polar head group of phosphatidylethanolamine (PE) is replaced by L-serine.</text>
</comment>
<feature type="transmembrane region" description="Helical" evidence="15">
    <location>
        <begin position="101"/>
        <end position="122"/>
    </location>
</feature>
<dbReference type="GO" id="GO:0005789">
    <property type="term" value="C:endoplasmic reticulum membrane"/>
    <property type="evidence" value="ECO:0007669"/>
    <property type="project" value="UniProtKB-SubCell"/>
</dbReference>
<evidence type="ECO:0000256" key="6">
    <source>
        <dbReference type="ARBA" id="ARBA00022692"/>
    </source>
</evidence>
<evidence type="ECO:0000256" key="3">
    <source>
        <dbReference type="ARBA" id="ARBA00005189"/>
    </source>
</evidence>
<dbReference type="GO" id="GO:0106245">
    <property type="term" value="F:L-serine-phosphatidylethanolamine phosphatidyltransferase activity"/>
    <property type="evidence" value="ECO:0007669"/>
    <property type="project" value="UniProtKB-UniRule"/>
</dbReference>
<dbReference type="FunCoup" id="A0A1W2WF56">
    <property type="interactions" value="61"/>
</dbReference>
<comment type="subcellular location">
    <subcellularLocation>
        <location evidence="1 15">Endoplasmic reticulum membrane</location>
        <topology evidence="1 15">Multi-pass membrane protein</topology>
    </subcellularLocation>
</comment>
<reference evidence="18" key="1">
    <citation type="journal article" date="2002" name="Science">
        <title>The draft genome of Ciona intestinalis: insights into chordate and vertebrate origins.</title>
        <authorList>
            <person name="Dehal P."/>
            <person name="Satou Y."/>
            <person name="Campbell R.K."/>
            <person name="Chapman J."/>
            <person name="Degnan B."/>
            <person name="De Tomaso A."/>
            <person name="Davidson B."/>
            <person name="Di Gregorio A."/>
            <person name="Gelpke M."/>
            <person name="Goodstein D.M."/>
            <person name="Harafuji N."/>
            <person name="Hastings K.E."/>
            <person name="Ho I."/>
            <person name="Hotta K."/>
            <person name="Huang W."/>
            <person name="Kawashima T."/>
            <person name="Lemaire P."/>
            <person name="Martinez D."/>
            <person name="Meinertzhagen I.A."/>
            <person name="Necula S."/>
            <person name="Nonaka M."/>
            <person name="Putnam N."/>
            <person name="Rash S."/>
            <person name="Saiga H."/>
            <person name="Satake M."/>
            <person name="Terry A."/>
            <person name="Yamada L."/>
            <person name="Wang H.G."/>
            <person name="Awazu S."/>
            <person name="Azumi K."/>
            <person name="Boore J."/>
            <person name="Branno M."/>
            <person name="Chin-Bow S."/>
            <person name="DeSantis R."/>
            <person name="Doyle S."/>
            <person name="Francino P."/>
            <person name="Keys D.N."/>
            <person name="Haga S."/>
            <person name="Hayashi H."/>
            <person name="Hino K."/>
            <person name="Imai K.S."/>
            <person name="Inaba K."/>
            <person name="Kano S."/>
            <person name="Kobayashi K."/>
            <person name="Kobayashi M."/>
            <person name="Lee B.I."/>
            <person name="Makabe K.W."/>
            <person name="Manohar C."/>
            <person name="Matassi G."/>
            <person name="Medina M."/>
            <person name="Mochizuki Y."/>
            <person name="Mount S."/>
            <person name="Morishita T."/>
            <person name="Miura S."/>
            <person name="Nakayama A."/>
            <person name="Nishizaka S."/>
            <person name="Nomoto H."/>
            <person name="Ohta F."/>
            <person name="Oishi K."/>
            <person name="Rigoutsos I."/>
            <person name="Sano M."/>
            <person name="Sasaki A."/>
            <person name="Sasakura Y."/>
            <person name="Shoguchi E."/>
            <person name="Shin-i T."/>
            <person name="Spagnuolo A."/>
            <person name="Stainier D."/>
            <person name="Suzuki M.M."/>
            <person name="Tassy O."/>
            <person name="Takatori N."/>
            <person name="Tokuoka M."/>
            <person name="Yagi K."/>
            <person name="Yoshizaki F."/>
            <person name="Wada S."/>
            <person name="Zhang C."/>
            <person name="Hyatt P.D."/>
            <person name="Larimer F."/>
            <person name="Detter C."/>
            <person name="Doggett N."/>
            <person name="Glavina T."/>
            <person name="Hawkins T."/>
            <person name="Richardson P."/>
            <person name="Lucas S."/>
            <person name="Kohara Y."/>
            <person name="Levine M."/>
            <person name="Satoh N."/>
            <person name="Rokhsar D.S."/>
        </authorList>
    </citation>
    <scope>NUCLEOTIDE SEQUENCE [LARGE SCALE GENOMIC DNA]</scope>
</reference>
<dbReference type="Proteomes" id="UP000008144">
    <property type="component" value="Unassembled WGS sequence"/>
</dbReference>
<feature type="transmembrane region" description="Helical" evidence="15">
    <location>
        <begin position="357"/>
        <end position="374"/>
    </location>
</feature>
<dbReference type="GeneTree" id="ENSGT00530000063576"/>
<dbReference type="OMA" id="LPNFWEC"/>
<comment type="pathway">
    <text evidence="2 15">Phospholipid metabolism; phosphatidylserine biosynthesis.</text>
</comment>
<evidence type="ECO:0000256" key="16">
    <source>
        <dbReference type="SAM" id="MobiDB-lite"/>
    </source>
</evidence>
<dbReference type="Ensembl" id="ENSCINT00000007083.3">
    <property type="protein sequence ID" value="ENSCINP00000007083.3"/>
    <property type="gene ID" value="ENSCING00000015878.2"/>
</dbReference>
<organism evidence="17 18">
    <name type="scientific">Ciona intestinalis</name>
    <name type="common">Transparent sea squirt</name>
    <name type="synonym">Ascidia intestinalis</name>
    <dbReference type="NCBI Taxonomy" id="7719"/>
    <lineage>
        <taxon>Eukaryota</taxon>
        <taxon>Metazoa</taxon>
        <taxon>Chordata</taxon>
        <taxon>Tunicata</taxon>
        <taxon>Ascidiacea</taxon>
        <taxon>Phlebobranchia</taxon>
        <taxon>Cionidae</taxon>
        <taxon>Ciona</taxon>
    </lineage>
</organism>
<feature type="transmembrane region" description="Helical" evidence="15">
    <location>
        <begin position="70"/>
        <end position="89"/>
    </location>
</feature>
<gene>
    <name evidence="17" type="primary">LOC100179127</name>
</gene>
<evidence type="ECO:0000256" key="2">
    <source>
        <dbReference type="ARBA" id="ARBA00004916"/>
    </source>
</evidence>
<evidence type="ECO:0000313" key="18">
    <source>
        <dbReference type="Proteomes" id="UP000008144"/>
    </source>
</evidence>
<dbReference type="EC" id="2.7.8.29" evidence="15"/>
<protein>
    <recommendedName>
        <fullName evidence="15">Phosphatidylserine synthase</fullName>
        <ecNumber evidence="15">2.7.8.29</ecNumber>
    </recommendedName>
    <alternativeName>
        <fullName evidence="15">Serine-exchange enzyme</fullName>
    </alternativeName>
</protein>
<feature type="transmembrane region" description="Helical" evidence="15">
    <location>
        <begin position="190"/>
        <end position="209"/>
    </location>
</feature>
<evidence type="ECO:0000256" key="9">
    <source>
        <dbReference type="ARBA" id="ARBA00023098"/>
    </source>
</evidence>
<dbReference type="GeneID" id="100179127"/>
<keyword evidence="6 15" id="KW-0812">Transmembrane</keyword>
<reference evidence="17" key="2">
    <citation type="submission" date="2025-08" db="UniProtKB">
        <authorList>
            <consortium name="Ensembl"/>
        </authorList>
    </citation>
    <scope>IDENTIFICATION</scope>
</reference>
<dbReference type="InParanoid" id="A0A1W2WF56"/>
<evidence type="ECO:0000256" key="15">
    <source>
        <dbReference type="RuleBase" id="RU368094"/>
    </source>
</evidence>
<reference evidence="17" key="3">
    <citation type="submission" date="2025-09" db="UniProtKB">
        <authorList>
            <consortium name="Ensembl"/>
        </authorList>
    </citation>
    <scope>IDENTIFICATION</scope>
</reference>
<feature type="transmembrane region" description="Helical" evidence="15">
    <location>
        <begin position="37"/>
        <end position="58"/>
    </location>
</feature>